<keyword evidence="16" id="KW-1185">Reference proteome</keyword>
<feature type="coiled-coil region" evidence="10">
    <location>
        <begin position="92"/>
        <end position="119"/>
    </location>
</feature>
<evidence type="ECO:0000256" key="3">
    <source>
        <dbReference type="ARBA" id="ARBA00022490"/>
    </source>
</evidence>
<dbReference type="InterPro" id="IPR001098">
    <property type="entry name" value="DNA-dir_DNA_pol_A_palm_dom"/>
</dbReference>
<keyword evidence="7 10" id="KW-0175">Coiled coil</keyword>
<evidence type="ECO:0000259" key="12">
    <source>
        <dbReference type="Pfam" id="PF00476"/>
    </source>
</evidence>
<keyword evidence="8" id="KW-0206">Cytoskeleton</keyword>
<keyword evidence="3" id="KW-0963">Cytoplasm</keyword>
<dbReference type="InterPro" id="IPR026206">
    <property type="entry name" value="HAUS3"/>
</dbReference>
<evidence type="ECO:0000256" key="8">
    <source>
        <dbReference type="ARBA" id="ARBA00023212"/>
    </source>
</evidence>
<evidence type="ECO:0000256" key="4">
    <source>
        <dbReference type="ARBA" id="ARBA00022618"/>
    </source>
</evidence>
<evidence type="ECO:0000259" key="14">
    <source>
        <dbReference type="Pfam" id="PF18049"/>
    </source>
</evidence>
<keyword evidence="5" id="KW-0493">Microtubule</keyword>
<proteinExistence type="inferred from homology"/>
<dbReference type="PANTHER" id="PTHR19378:SF0">
    <property type="entry name" value="HAUS AUGMIN-LIKE COMPLEX SUBUNIT 3"/>
    <property type="match status" value="1"/>
</dbReference>
<evidence type="ECO:0000259" key="13">
    <source>
        <dbReference type="Pfam" id="PF14932"/>
    </source>
</evidence>
<evidence type="ECO:0000313" key="15">
    <source>
        <dbReference type="EMBL" id="GAB1289558.1"/>
    </source>
</evidence>
<evidence type="ECO:0000313" key="16">
    <source>
        <dbReference type="Proteomes" id="UP001623349"/>
    </source>
</evidence>
<dbReference type="Gene3D" id="3.30.420.10">
    <property type="entry name" value="Ribonuclease H-like superfamily/Ribonuclease H"/>
    <property type="match status" value="1"/>
</dbReference>
<keyword evidence="9" id="KW-0131">Cell cycle</keyword>
<keyword evidence="4" id="KW-0132">Cell division</keyword>
<evidence type="ECO:0000256" key="5">
    <source>
        <dbReference type="ARBA" id="ARBA00022701"/>
    </source>
</evidence>
<evidence type="ECO:0000256" key="10">
    <source>
        <dbReference type="SAM" id="Coils"/>
    </source>
</evidence>
<dbReference type="InterPro" id="IPR032733">
    <property type="entry name" value="HAUS3_N"/>
</dbReference>
<dbReference type="InterPro" id="IPR043502">
    <property type="entry name" value="DNA/RNA_pol_sf"/>
</dbReference>
<feature type="coiled-coil region" evidence="10">
    <location>
        <begin position="307"/>
        <end position="334"/>
    </location>
</feature>
<feature type="domain" description="DNA polymerase nu pseudo-exo" evidence="14">
    <location>
        <begin position="803"/>
        <end position="1034"/>
    </location>
</feature>
<dbReference type="Pfam" id="PF14932">
    <property type="entry name" value="HAUS-augmin3"/>
    <property type="match status" value="1"/>
</dbReference>
<evidence type="ECO:0000256" key="2">
    <source>
        <dbReference type="ARBA" id="ARBA00009645"/>
    </source>
</evidence>
<dbReference type="InterPro" id="IPR040940">
    <property type="entry name" value="DNA_pol_P_Exo"/>
</dbReference>
<reference evidence="15 16" key="1">
    <citation type="submission" date="2024-08" db="EMBL/GenBank/DDBJ databases">
        <title>The draft genome of Apodemus speciosus.</title>
        <authorList>
            <person name="Nabeshima K."/>
            <person name="Suzuki S."/>
            <person name="Onuma M."/>
        </authorList>
    </citation>
    <scope>NUCLEOTIDE SEQUENCE [LARGE SCALE GENOMIC DNA]</scope>
    <source>
        <strain evidence="15">IB14-021</strain>
    </source>
</reference>
<gene>
    <name evidence="15" type="ORF">APTSU1_000478800</name>
</gene>
<evidence type="ECO:0000256" key="11">
    <source>
        <dbReference type="SAM" id="MobiDB-lite"/>
    </source>
</evidence>
<organism evidence="15 16">
    <name type="scientific">Apodemus speciosus</name>
    <name type="common">Large Japanese field mouse</name>
    <dbReference type="NCBI Taxonomy" id="105296"/>
    <lineage>
        <taxon>Eukaryota</taxon>
        <taxon>Metazoa</taxon>
        <taxon>Chordata</taxon>
        <taxon>Craniata</taxon>
        <taxon>Vertebrata</taxon>
        <taxon>Euteleostomi</taxon>
        <taxon>Mammalia</taxon>
        <taxon>Eutheria</taxon>
        <taxon>Euarchontoglires</taxon>
        <taxon>Glires</taxon>
        <taxon>Rodentia</taxon>
        <taxon>Myomorpha</taxon>
        <taxon>Muroidea</taxon>
        <taxon>Muridae</taxon>
        <taxon>Murinae</taxon>
        <taxon>Apodemus</taxon>
    </lineage>
</organism>
<dbReference type="Pfam" id="PF18049">
    <property type="entry name" value="DNA_pol_P_Exo"/>
    <property type="match status" value="1"/>
</dbReference>
<evidence type="ECO:0000256" key="1">
    <source>
        <dbReference type="ARBA" id="ARBA00004186"/>
    </source>
</evidence>
<keyword evidence="6" id="KW-0498">Mitosis</keyword>
<comment type="caution">
    <text evidence="15">The sequence shown here is derived from an EMBL/GenBank/DDBJ whole genome shotgun (WGS) entry which is preliminary data.</text>
</comment>
<dbReference type="SUPFAM" id="SSF56672">
    <property type="entry name" value="DNA/RNA polymerases"/>
    <property type="match status" value="1"/>
</dbReference>
<comment type="subcellular location">
    <subcellularLocation>
        <location evidence="1">Cytoplasm</location>
        <location evidence="1">Cytoskeleton</location>
        <location evidence="1">Spindle</location>
    </subcellularLocation>
</comment>
<evidence type="ECO:0000256" key="7">
    <source>
        <dbReference type="ARBA" id="ARBA00023054"/>
    </source>
</evidence>
<feature type="compositionally biased region" description="Basic and acidic residues" evidence="11">
    <location>
        <begin position="669"/>
        <end position="681"/>
    </location>
</feature>
<dbReference type="Pfam" id="PF00476">
    <property type="entry name" value="DNA_pol_A"/>
    <property type="match status" value="1"/>
</dbReference>
<evidence type="ECO:0000256" key="9">
    <source>
        <dbReference type="ARBA" id="ARBA00023306"/>
    </source>
</evidence>
<dbReference type="InterPro" id="IPR036397">
    <property type="entry name" value="RNaseH_sf"/>
</dbReference>
<feature type="domain" description="DNA-directed DNA polymerase family A palm" evidence="12">
    <location>
        <begin position="1158"/>
        <end position="1244"/>
    </location>
</feature>
<dbReference type="Proteomes" id="UP001623349">
    <property type="component" value="Unassembled WGS sequence"/>
</dbReference>
<name>A0ABQ0ER80_APOSI</name>
<dbReference type="PRINTS" id="PR02089">
    <property type="entry name" value="HAUSAUGMINL3"/>
</dbReference>
<feature type="region of interest" description="Disordered" evidence="11">
    <location>
        <begin position="668"/>
        <end position="705"/>
    </location>
</feature>
<evidence type="ECO:0000256" key="6">
    <source>
        <dbReference type="ARBA" id="ARBA00022776"/>
    </source>
</evidence>
<accession>A0ABQ0ER80</accession>
<dbReference type="Gene3D" id="1.20.1060.10">
    <property type="entry name" value="Taq DNA Polymerase, Chain T, domain 4"/>
    <property type="match status" value="1"/>
</dbReference>
<comment type="similarity">
    <text evidence="2">Belongs to the HAUS3 family.</text>
</comment>
<dbReference type="EMBL" id="BAAFST010000005">
    <property type="protein sequence ID" value="GAB1289558.1"/>
    <property type="molecule type" value="Genomic_DNA"/>
</dbReference>
<feature type="coiled-coil region" evidence="10">
    <location>
        <begin position="461"/>
        <end position="488"/>
    </location>
</feature>
<dbReference type="PANTHER" id="PTHR19378">
    <property type="entry name" value="GOLGIN- RELATED"/>
    <property type="match status" value="1"/>
</dbReference>
<feature type="domain" description="HAUS augmin-like complex subunit 3 N-terminal" evidence="13">
    <location>
        <begin position="29"/>
        <end position="281"/>
    </location>
</feature>
<sequence>MSCGNEFVETLKKVGYPKADILNGEDFDWLFEDVEDVSFLKWFCGNVNEQNVLSGKELEAFSDLQGSGKPILDGTALDEVLRTCKTFDLKTCKLDEKEIQKLEDEVHTLQKLNNSKIQRRNKYQIMASETSYKSLALNAKQEEATVKLRQKQGLLSAVSTKLSSELQGLTEGINDLMIFFRNSDLSERTNPMVFLSQFSLRKYISQEEQSTAALTLYTKKQFLQGIHEVVESSNEENFQLLDIQTPSICDNEGILGERQLEMARLQMACICAQQQIVYLKTSNLSMKSSIKWAEENLHRLINEVIGKENLDAKISSLNSEILKLEEQITHIKDKILPAVVKKNAQLLNMPVVKGDFDLQIAKQDYYTARQELVLNELIKQKASFELVQLSYEIELRKHWDTYRQLESLILQLSQRNTVLCQHLAVLTDLPASEQLTSRIPIDTKDHSTHRLYQLLEGDNKKKELFITHEHLEEVAEKLKQDVSLLYDQLAVSTQEHFSFLSKLNNDVDMLCDALYHGGNQLLLCDQELMEHFHQVESQLNKLNHLLTETLADVKTKRRVLATNKLHQVERELYDFLKMENYEACVGFDLCETPLSTVAQKIMSAMRSGVLMDSRNEGESTKNAATEDVAQIKGGAFPQIKGDLSTTHTKIQFKTSKVTKKSSVHYSVLAEHEKTRSLETKNPESLTTQTPREPIELSPQPSTRQLSAGQVQNSISSLCLSSYLIPQRGQEAPLLQNMECRRKHFLKENIGKEDKHNLNLKRKYITYINSPEKASKHTALVKDTDGMESWPNSEDTRALGKKLCDVRYLGDLAKVQLMDALKQAAALVVTLMYKDGSTQLSAKQHIQNAWGFGRWLSGDLTCPVKGIVVLLKSHAGSSPLTLPAHGGALGKDFTSTDHCIYIHTEHFPFWDPKQEAHGLFVRNILFWTLRCKRPVICFNAKDFVRTILQLYGEDGSWKHVAGFVGLDPRVAAWLIDPSDTAPSFEDLVAKYLEKSIIVKPSSTFSYASRNTVSQNVCVNMKILYDLTMDLCSKLKAYGLWQLFCTLELPLIPILAVMENHKIPVDKEEMERTSALLGARLKELEQEAHFVAGEQFLIMSNNQLREYPLWQVEASPVESEEASSQNWAAEPAVHIRSHAAFCAGSRPFRQGALTQSYAPGCAAGDEQLNSLQYLHPLPKLILEYRQVHKIKSTFIDGLLAYMKKSCHQKVWPSRSSLPQRSGLKGSISSTWNQTGTVTGRLSAKHPVNFKLKRSTCFSIPSAGIKASP</sequence>
<protein>
    <submittedName>
        <fullName evidence="15">HAUS augmin-like complex subunit 3</fullName>
    </submittedName>
</protein>